<evidence type="ECO:0000313" key="2">
    <source>
        <dbReference type="Proteomes" id="UP001295740"/>
    </source>
</evidence>
<dbReference type="Proteomes" id="UP001295740">
    <property type="component" value="Unassembled WGS sequence"/>
</dbReference>
<evidence type="ECO:0000313" key="1">
    <source>
        <dbReference type="EMBL" id="CAJ2508554.1"/>
    </source>
</evidence>
<reference evidence="1" key="1">
    <citation type="submission" date="2023-10" db="EMBL/GenBank/DDBJ databases">
        <authorList>
            <person name="Hackl T."/>
        </authorList>
    </citation>
    <scope>NUCLEOTIDE SEQUENCE</scope>
</reference>
<keyword evidence="2" id="KW-1185">Reference proteome</keyword>
<protein>
    <submittedName>
        <fullName evidence="1">Uu.00g135800.m01.CDS01</fullName>
    </submittedName>
</protein>
<organism evidence="1 2">
    <name type="scientific">Anthostomella pinea</name>
    <dbReference type="NCBI Taxonomy" id="933095"/>
    <lineage>
        <taxon>Eukaryota</taxon>
        <taxon>Fungi</taxon>
        <taxon>Dikarya</taxon>
        <taxon>Ascomycota</taxon>
        <taxon>Pezizomycotina</taxon>
        <taxon>Sordariomycetes</taxon>
        <taxon>Xylariomycetidae</taxon>
        <taxon>Xylariales</taxon>
        <taxon>Xylariaceae</taxon>
        <taxon>Anthostomella</taxon>
    </lineage>
</organism>
<dbReference type="EMBL" id="CAUWAG010000012">
    <property type="protein sequence ID" value="CAJ2508554.1"/>
    <property type="molecule type" value="Genomic_DNA"/>
</dbReference>
<name>A0AAI8YL28_9PEZI</name>
<accession>A0AAI8YL28</accession>
<dbReference type="AlphaFoldDB" id="A0AAI8YL28"/>
<proteinExistence type="predicted"/>
<gene>
    <name evidence="1" type="ORF">KHLLAP_LOCUS9022</name>
</gene>
<comment type="caution">
    <text evidence="1">The sequence shown here is derived from an EMBL/GenBank/DDBJ whole genome shotgun (WGS) entry which is preliminary data.</text>
</comment>
<sequence length="308" mass="35447">MAPLDEVTSAMTSLALANPSTLMSLPIELRCKIYLRVFDNDGKKRLLWLNKLTYKWKSSKFLAWSMTLPLLMPKLSQTVVTNIRHIRGQDITQWAKMNKGRARWLLRQLPNLKTFRFHGACHAYPFWSGSECDEGIIKKALEYCGGDFGTVNDTRDIIRSFPLNPNTCKIEFQMVIVWTAIVPDDHVGYEIHMNLNTGKHKIVPNLEDDDDEFELGHWDEGDEVWKELRAIQRSVNCKSSRKRNWIKSLQHHHHQRADPNPTPTRTLDRTCGTTSDPFAVQVAQPGGLSDRWYFKLSGDAILFTPIIL</sequence>